<evidence type="ECO:0000256" key="2">
    <source>
        <dbReference type="SAM" id="Phobius"/>
    </source>
</evidence>
<dbReference type="AlphaFoldDB" id="A0A8H3I293"/>
<comment type="caution">
    <text evidence="3">The sequence shown here is derived from an EMBL/GenBank/DDBJ whole genome shotgun (WGS) entry which is preliminary data.</text>
</comment>
<keyword evidence="2" id="KW-0812">Transmembrane</keyword>
<feature type="compositionally biased region" description="Polar residues" evidence="1">
    <location>
        <begin position="122"/>
        <end position="139"/>
    </location>
</feature>
<evidence type="ECO:0000313" key="3">
    <source>
        <dbReference type="EMBL" id="CAE7225944.1"/>
    </source>
</evidence>
<feature type="region of interest" description="Disordered" evidence="1">
    <location>
        <begin position="1"/>
        <end position="23"/>
    </location>
</feature>
<feature type="transmembrane region" description="Helical" evidence="2">
    <location>
        <begin position="151"/>
        <end position="168"/>
    </location>
</feature>
<protein>
    <submittedName>
        <fullName evidence="3">Uncharacterized protein</fullName>
    </submittedName>
</protein>
<reference evidence="3" key="1">
    <citation type="submission" date="2021-01" db="EMBL/GenBank/DDBJ databases">
        <authorList>
            <person name="Kaushik A."/>
        </authorList>
    </citation>
    <scope>NUCLEOTIDE SEQUENCE</scope>
    <source>
        <strain evidence="3">AG5</strain>
    </source>
</reference>
<dbReference type="InterPro" id="IPR011990">
    <property type="entry name" value="TPR-like_helical_dom_sf"/>
</dbReference>
<dbReference type="Gene3D" id="1.25.40.10">
    <property type="entry name" value="Tetratricopeptide repeat domain"/>
    <property type="match status" value="1"/>
</dbReference>
<evidence type="ECO:0000313" key="4">
    <source>
        <dbReference type="Proteomes" id="UP000663827"/>
    </source>
</evidence>
<feature type="region of interest" description="Disordered" evidence="1">
    <location>
        <begin position="122"/>
        <end position="142"/>
    </location>
</feature>
<feature type="compositionally biased region" description="Polar residues" evidence="1">
    <location>
        <begin position="13"/>
        <end position="23"/>
    </location>
</feature>
<organism evidence="3 4">
    <name type="scientific">Rhizoctonia solani</name>
    <dbReference type="NCBI Taxonomy" id="456999"/>
    <lineage>
        <taxon>Eukaryota</taxon>
        <taxon>Fungi</taxon>
        <taxon>Dikarya</taxon>
        <taxon>Basidiomycota</taxon>
        <taxon>Agaricomycotina</taxon>
        <taxon>Agaricomycetes</taxon>
        <taxon>Cantharellales</taxon>
        <taxon>Ceratobasidiaceae</taxon>
        <taxon>Rhizoctonia</taxon>
    </lineage>
</organism>
<gene>
    <name evidence="3" type="ORF">RDB_LOCUS175196</name>
</gene>
<accession>A0A8H3I293</accession>
<dbReference type="EMBL" id="CAJNJQ010006294">
    <property type="protein sequence ID" value="CAE7225944.1"/>
    <property type="molecule type" value="Genomic_DNA"/>
</dbReference>
<keyword evidence="2" id="KW-0472">Membrane</keyword>
<evidence type="ECO:0000256" key="1">
    <source>
        <dbReference type="SAM" id="MobiDB-lite"/>
    </source>
</evidence>
<proteinExistence type="predicted"/>
<sequence length="169" mass="18888">MSSIRDNYAPSKTVPTQSDSPEFQNEASLKAVDHWSNESARCTALGDYKAALDARQKAVEACRSCYKVHLESSELRLASELLELSKNLDCNGHIQEALIASQESRRLYEQILAPSFPSIVKESTSSPENVYNDSNNSRTPPRFRRTTQVNIFPYMFAFVASALISSLFS</sequence>
<keyword evidence="2" id="KW-1133">Transmembrane helix</keyword>
<dbReference type="Proteomes" id="UP000663827">
    <property type="component" value="Unassembled WGS sequence"/>
</dbReference>
<name>A0A8H3I293_9AGAM</name>